<dbReference type="GO" id="GO:0007608">
    <property type="term" value="P:sensory perception of smell"/>
    <property type="evidence" value="ECO:0007669"/>
    <property type="project" value="TreeGrafter"/>
</dbReference>
<sequence length="154" mass="17747">MKAAALIIILNLGVLITAQSKTSDEFPATSEKCFQREHVPQSYKTNFHNFQYPNEEIVQKYIHCISSELEIWDNTNGFNLEKISQQYRSRANEEVVLPVISKCNRDNQNSNKPLWCYRAFLCILNTQVGNGLKRTYAANAKKVIYQMAIIKVNQ</sequence>
<dbReference type="InterPro" id="IPR036728">
    <property type="entry name" value="PBP_GOBP_sf"/>
</dbReference>
<keyword evidence="3" id="KW-0964">Secreted</keyword>
<evidence type="ECO:0000313" key="6">
    <source>
        <dbReference type="EMBL" id="BAS69457.1"/>
    </source>
</evidence>
<evidence type="ECO:0000256" key="4">
    <source>
        <dbReference type="ARBA" id="ARBA00022729"/>
    </source>
</evidence>
<comment type="subcellular location">
    <subcellularLocation>
        <location evidence="1">Secreted</location>
    </subcellularLocation>
</comment>
<keyword evidence="4 5" id="KW-0732">Signal</keyword>
<protein>
    <submittedName>
        <fullName evidence="6">Odorant-binding protein 20</fullName>
    </submittedName>
</protein>
<dbReference type="GO" id="GO:0005615">
    <property type="term" value="C:extracellular space"/>
    <property type="evidence" value="ECO:0007669"/>
    <property type="project" value="TreeGrafter"/>
</dbReference>
<dbReference type="AlphaFoldDB" id="A0A0P0UW02"/>
<dbReference type="PANTHER" id="PTHR11857">
    <property type="entry name" value="ODORANT BINDING PROTEIN-RELATED"/>
    <property type="match status" value="1"/>
</dbReference>
<proteinExistence type="evidence at transcript level"/>
<accession>A0A0P0UW02</accession>
<evidence type="ECO:0000256" key="1">
    <source>
        <dbReference type="ARBA" id="ARBA00004613"/>
    </source>
</evidence>
<dbReference type="PANTHER" id="PTHR11857:SF43">
    <property type="entry name" value="GEO07291P1-RELATED"/>
    <property type="match status" value="1"/>
</dbReference>
<evidence type="ECO:0000256" key="2">
    <source>
        <dbReference type="ARBA" id="ARBA00008098"/>
    </source>
</evidence>
<dbReference type="SUPFAM" id="SSF47565">
    <property type="entry name" value="Insect pheromone/odorant-binding proteins"/>
    <property type="match status" value="1"/>
</dbReference>
<dbReference type="Gene3D" id="1.10.238.20">
    <property type="entry name" value="Pheromone/general odorant binding protein domain"/>
    <property type="match status" value="1"/>
</dbReference>
<gene>
    <name evidence="6" type="primary">DplaOBP20</name>
</gene>
<dbReference type="CDD" id="cd23992">
    <property type="entry name" value="PBP_GOBP"/>
    <property type="match status" value="1"/>
</dbReference>
<name>A0A0P0UW02_9MUSC</name>
<organism evidence="6">
    <name type="scientific">Delia platura</name>
    <dbReference type="NCBI Taxonomy" id="81723"/>
    <lineage>
        <taxon>Eukaryota</taxon>
        <taxon>Metazoa</taxon>
        <taxon>Ecdysozoa</taxon>
        <taxon>Arthropoda</taxon>
        <taxon>Hexapoda</taxon>
        <taxon>Insecta</taxon>
        <taxon>Pterygota</taxon>
        <taxon>Neoptera</taxon>
        <taxon>Endopterygota</taxon>
        <taxon>Diptera</taxon>
        <taxon>Brachycera</taxon>
        <taxon>Muscomorpha</taxon>
        <taxon>Muscoidea</taxon>
        <taxon>Anthomyiidae</taxon>
        <taxon>Anthomyiinae</taxon>
        <taxon>Delia</taxon>
    </lineage>
</organism>
<dbReference type="Pfam" id="PF01395">
    <property type="entry name" value="PBP_GOBP"/>
    <property type="match status" value="1"/>
</dbReference>
<dbReference type="InterPro" id="IPR006170">
    <property type="entry name" value="PBP/GOBP"/>
</dbReference>
<dbReference type="GO" id="GO:0005549">
    <property type="term" value="F:odorant binding"/>
    <property type="evidence" value="ECO:0007669"/>
    <property type="project" value="InterPro"/>
</dbReference>
<evidence type="ECO:0000256" key="3">
    <source>
        <dbReference type="ARBA" id="ARBA00022525"/>
    </source>
</evidence>
<reference evidence="6" key="1">
    <citation type="submission" date="2015-04" db="EMBL/GenBank/DDBJ databases">
        <title>The repertoire of odorant-binding proteins was not affected by host specialization in two Delia species (Diptera: Anthomyiidae).</title>
        <authorList>
            <person name="Matsuo T."/>
            <person name="Ohta S."/>
            <person name="Seto Y."/>
            <person name="Tamura K."/>
            <person name="Ishikawa Y."/>
        </authorList>
    </citation>
    <scope>NUCLEOTIDE SEQUENCE</scope>
    <source>
        <tissue evidence="6">Antenna</tissue>
    </source>
</reference>
<dbReference type="SMART" id="SM00708">
    <property type="entry name" value="PhBP"/>
    <property type="match status" value="1"/>
</dbReference>
<feature type="chain" id="PRO_5006056091" evidence="5">
    <location>
        <begin position="21"/>
        <end position="154"/>
    </location>
</feature>
<feature type="signal peptide" evidence="5">
    <location>
        <begin position="1"/>
        <end position="20"/>
    </location>
</feature>
<evidence type="ECO:0000256" key="5">
    <source>
        <dbReference type="SAM" id="SignalP"/>
    </source>
</evidence>
<dbReference type="EMBL" id="LC042123">
    <property type="protein sequence ID" value="BAS69457.1"/>
    <property type="molecule type" value="mRNA"/>
</dbReference>
<comment type="similarity">
    <text evidence="2">Belongs to the PBP/GOBP family.</text>
</comment>